<keyword evidence="9" id="KW-1185">Reference proteome</keyword>
<reference evidence="9" key="1">
    <citation type="journal article" date="2013" name="Genetics">
        <title>The draft genome and transcriptome of Panagrellus redivivus are shaped by the harsh demands of a free-living lifestyle.</title>
        <authorList>
            <person name="Srinivasan J."/>
            <person name="Dillman A.R."/>
            <person name="Macchietto M.G."/>
            <person name="Heikkinen L."/>
            <person name="Lakso M."/>
            <person name="Fracchia K.M."/>
            <person name="Antoshechkin I."/>
            <person name="Mortazavi A."/>
            <person name="Wong G."/>
            <person name="Sternberg P.W."/>
        </authorList>
    </citation>
    <scope>NUCLEOTIDE SEQUENCE [LARGE SCALE GENOMIC DNA]</scope>
    <source>
        <strain evidence="9">MT8872</strain>
    </source>
</reference>
<feature type="compositionally biased region" description="Polar residues" evidence="7">
    <location>
        <begin position="605"/>
        <end position="630"/>
    </location>
</feature>
<sequence length="711" mass="77408">MPTTCGFPNCKFRSRYRGQEDNRHFYRIPKRPLVLRQRWLKAIGRTEETVVSQLRICSAHFEGGEKKEGDIPVPDPQLDVPLSITLPPKESKNSERRRCQKVYRYQTGGSSSSSTDTNFNGIIDRRPSVFPPSLQPDLSSIYPAPPSLPFNSDFLTNIGGVPRDEKESHQIDAAARYPTKSPNGFKFPPGFNVMFNFMARPGMKPLVALLDGRDCTVEMPLLKDIATVAFCDAQATSEIHEKVLNEAVAALMWNTIRLDRNDLVKFKALKVIVCLGGDTGNVNIQAASQLGIAVCNAPSACIDEVADSTISMILNLYRRTSFLNRVMEAGKPATGIEQIRDLANGTRRIKGSVLGVYGLGSYGGAVILRAKAFGFRIILFDPEAPEGAEKVYGIERVEQADNFFKQVDCVTLHCPLTGETEHLINEETLRLMKAGSFVVNTSRPELIHEPALVAALRSGHIKAAALDTQRLSDTNYAANFIASGQLVHTARTSWFSDESANELRVGAARELRRALTGQIPGDLKYCINADSIVIQNNSGAAITATPPPAVPPMNFPALNIPGLMNAMSAVSEAYYNPLMMNMNFNNPLFTANALGIPVPSLNLGPSTSRVTSQSPKTSSNQRTPSRTSTPAQKRNASRSASKSPAPSFAVPNGTARPASTHSTTSTAAPVEEKVVTPDDDLAETEAKRIKLVEPDSEFQPEVVVDANDEAH</sequence>
<dbReference type="GO" id="GO:0006357">
    <property type="term" value="P:regulation of transcription by RNA polymerase II"/>
    <property type="evidence" value="ECO:0007669"/>
    <property type="project" value="TreeGrafter"/>
</dbReference>
<dbReference type="GO" id="GO:0140297">
    <property type="term" value="F:DNA-binding transcription factor binding"/>
    <property type="evidence" value="ECO:0007669"/>
    <property type="project" value="TreeGrafter"/>
</dbReference>
<dbReference type="InterPro" id="IPR006139">
    <property type="entry name" value="D-isomer_2_OHA_DH_cat_dom"/>
</dbReference>
<dbReference type="GO" id="GO:0008270">
    <property type="term" value="F:zinc ion binding"/>
    <property type="evidence" value="ECO:0007669"/>
    <property type="project" value="UniProtKB-KW"/>
</dbReference>
<feature type="domain" description="THAP-type" evidence="8">
    <location>
        <begin position="1"/>
        <end position="77"/>
    </location>
</feature>
<dbReference type="InterPro" id="IPR036291">
    <property type="entry name" value="NAD(P)-bd_dom_sf"/>
</dbReference>
<dbReference type="GO" id="GO:0003677">
    <property type="term" value="F:DNA binding"/>
    <property type="evidence" value="ECO:0007669"/>
    <property type="project" value="UniProtKB-UniRule"/>
</dbReference>
<evidence type="ECO:0000256" key="5">
    <source>
        <dbReference type="ARBA" id="ARBA00023125"/>
    </source>
</evidence>
<feature type="compositionally biased region" description="Low complexity" evidence="7">
    <location>
        <begin position="631"/>
        <end position="668"/>
    </location>
</feature>
<dbReference type="GO" id="GO:0051287">
    <property type="term" value="F:NAD binding"/>
    <property type="evidence" value="ECO:0007669"/>
    <property type="project" value="InterPro"/>
</dbReference>
<dbReference type="GO" id="GO:0003713">
    <property type="term" value="F:transcription coactivator activity"/>
    <property type="evidence" value="ECO:0007669"/>
    <property type="project" value="TreeGrafter"/>
</dbReference>
<evidence type="ECO:0000313" key="9">
    <source>
        <dbReference type="Proteomes" id="UP000492821"/>
    </source>
</evidence>
<protein>
    <submittedName>
        <fullName evidence="10">THAP-type domain-containing protein</fullName>
    </submittedName>
</protein>
<dbReference type="GO" id="GO:0001221">
    <property type="term" value="F:transcription coregulator binding"/>
    <property type="evidence" value="ECO:0007669"/>
    <property type="project" value="TreeGrafter"/>
</dbReference>
<dbReference type="PANTHER" id="PTHR46029:SF7">
    <property type="entry name" value="C-TERMINAL-BINDING PROTEIN"/>
    <property type="match status" value="1"/>
</dbReference>
<keyword evidence="3 6" id="KW-0863">Zinc-finger</keyword>
<dbReference type="InterPro" id="IPR006612">
    <property type="entry name" value="THAP_Znf"/>
</dbReference>
<dbReference type="SUPFAM" id="SSF52283">
    <property type="entry name" value="Formate/glycerate dehydrogenase catalytic domain-like"/>
    <property type="match status" value="1"/>
</dbReference>
<feature type="compositionally biased region" description="Basic and acidic residues" evidence="7">
    <location>
        <begin position="684"/>
        <end position="693"/>
    </location>
</feature>
<keyword evidence="5 6" id="KW-0238">DNA-binding</keyword>
<accession>A0A7E4VTT3</accession>
<evidence type="ECO:0000259" key="8">
    <source>
        <dbReference type="PROSITE" id="PS50950"/>
    </source>
</evidence>
<dbReference type="CDD" id="cd05299">
    <property type="entry name" value="CtBP_dh"/>
    <property type="match status" value="1"/>
</dbReference>
<dbReference type="Gene3D" id="3.40.50.720">
    <property type="entry name" value="NAD(P)-binding Rossmann-like Domain"/>
    <property type="match status" value="2"/>
</dbReference>
<feature type="region of interest" description="Disordered" evidence="7">
    <location>
        <begin position="605"/>
        <end position="711"/>
    </location>
</feature>
<dbReference type="GO" id="GO:0003714">
    <property type="term" value="F:transcription corepressor activity"/>
    <property type="evidence" value="ECO:0007669"/>
    <property type="project" value="InterPro"/>
</dbReference>
<name>A0A7E4VTT3_PANRE</name>
<evidence type="ECO:0000256" key="7">
    <source>
        <dbReference type="SAM" id="MobiDB-lite"/>
    </source>
</evidence>
<evidence type="ECO:0000256" key="3">
    <source>
        <dbReference type="ARBA" id="ARBA00022771"/>
    </source>
</evidence>
<proteinExistence type="inferred from homology"/>
<dbReference type="GO" id="GO:0005634">
    <property type="term" value="C:nucleus"/>
    <property type="evidence" value="ECO:0007669"/>
    <property type="project" value="TreeGrafter"/>
</dbReference>
<dbReference type="PROSITE" id="PS50950">
    <property type="entry name" value="ZF_THAP"/>
    <property type="match status" value="1"/>
</dbReference>
<dbReference type="SMART" id="SM00980">
    <property type="entry name" value="THAP"/>
    <property type="match status" value="1"/>
</dbReference>
<reference evidence="10" key="2">
    <citation type="submission" date="2020-10" db="UniProtKB">
        <authorList>
            <consortium name="WormBaseParasite"/>
        </authorList>
    </citation>
    <scope>IDENTIFICATION</scope>
</reference>
<evidence type="ECO:0000313" key="10">
    <source>
        <dbReference type="WBParaSite" id="Pan_g2410.t1"/>
    </source>
</evidence>
<dbReference type="AlphaFoldDB" id="A0A7E4VTT3"/>
<evidence type="ECO:0000256" key="1">
    <source>
        <dbReference type="ARBA" id="ARBA00005854"/>
    </source>
</evidence>
<dbReference type="Proteomes" id="UP000492821">
    <property type="component" value="Unassembled WGS sequence"/>
</dbReference>
<organism evidence="9 10">
    <name type="scientific">Panagrellus redivivus</name>
    <name type="common">Microworm</name>
    <dbReference type="NCBI Taxonomy" id="6233"/>
    <lineage>
        <taxon>Eukaryota</taxon>
        <taxon>Metazoa</taxon>
        <taxon>Ecdysozoa</taxon>
        <taxon>Nematoda</taxon>
        <taxon>Chromadorea</taxon>
        <taxon>Rhabditida</taxon>
        <taxon>Tylenchina</taxon>
        <taxon>Panagrolaimomorpha</taxon>
        <taxon>Panagrolaimoidea</taxon>
        <taxon>Panagrolaimidae</taxon>
        <taxon>Panagrellus</taxon>
    </lineage>
</organism>
<evidence type="ECO:0000256" key="6">
    <source>
        <dbReference type="PROSITE-ProRule" id="PRU00309"/>
    </source>
</evidence>
<keyword evidence="4" id="KW-0862">Zinc</keyword>
<dbReference type="InterPro" id="IPR043322">
    <property type="entry name" value="CtBP"/>
</dbReference>
<keyword evidence="2" id="KW-0479">Metal-binding</keyword>
<dbReference type="Pfam" id="PF05485">
    <property type="entry name" value="THAP"/>
    <property type="match status" value="1"/>
</dbReference>
<dbReference type="GO" id="GO:0016616">
    <property type="term" value="F:oxidoreductase activity, acting on the CH-OH group of donors, NAD or NADP as acceptor"/>
    <property type="evidence" value="ECO:0007669"/>
    <property type="project" value="InterPro"/>
</dbReference>
<dbReference type="Pfam" id="PF02826">
    <property type="entry name" value="2-Hacid_dh_C"/>
    <property type="match status" value="1"/>
</dbReference>
<dbReference type="PANTHER" id="PTHR46029">
    <property type="entry name" value="C-TERMINAL-BINDING PROTEIN"/>
    <property type="match status" value="1"/>
</dbReference>
<dbReference type="SUPFAM" id="SSF51735">
    <property type="entry name" value="NAD(P)-binding Rossmann-fold domains"/>
    <property type="match status" value="1"/>
</dbReference>
<dbReference type="WBParaSite" id="Pan_g2410.t1">
    <property type="protein sequence ID" value="Pan_g2410.t1"/>
    <property type="gene ID" value="Pan_g2410"/>
</dbReference>
<evidence type="ECO:0000256" key="4">
    <source>
        <dbReference type="ARBA" id="ARBA00022833"/>
    </source>
</evidence>
<dbReference type="Pfam" id="PF00389">
    <property type="entry name" value="2-Hacid_dh"/>
    <property type="match status" value="1"/>
</dbReference>
<dbReference type="InterPro" id="IPR006140">
    <property type="entry name" value="D-isomer_DH_NAD-bd"/>
</dbReference>
<evidence type="ECO:0000256" key="2">
    <source>
        <dbReference type="ARBA" id="ARBA00022723"/>
    </source>
</evidence>
<dbReference type="InterPro" id="IPR051638">
    <property type="entry name" value="CTBP_dehydrogenase"/>
</dbReference>
<comment type="similarity">
    <text evidence="1">Belongs to the D-isomer specific 2-hydroxyacid dehydrogenase family.</text>
</comment>
<dbReference type="SUPFAM" id="SSF57716">
    <property type="entry name" value="Glucocorticoid receptor-like (DNA-binding domain)"/>
    <property type="match status" value="1"/>
</dbReference>